<feature type="compositionally biased region" description="Polar residues" evidence="1">
    <location>
        <begin position="27"/>
        <end position="36"/>
    </location>
</feature>
<name>A0A067QT45_ZOONE</name>
<evidence type="ECO:0000313" key="3">
    <source>
        <dbReference type="Proteomes" id="UP000027135"/>
    </source>
</evidence>
<dbReference type="Proteomes" id="UP000027135">
    <property type="component" value="Unassembled WGS sequence"/>
</dbReference>
<evidence type="ECO:0000313" key="2">
    <source>
        <dbReference type="EMBL" id="KDR06660.1"/>
    </source>
</evidence>
<accession>A0A067QT45</accession>
<evidence type="ECO:0000256" key="1">
    <source>
        <dbReference type="SAM" id="MobiDB-lite"/>
    </source>
</evidence>
<feature type="region of interest" description="Disordered" evidence="1">
    <location>
        <begin position="15"/>
        <end position="36"/>
    </location>
</feature>
<dbReference type="AlphaFoldDB" id="A0A067QT45"/>
<reference evidence="2 3" key="1">
    <citation type="journal article" date="2014" name="Nat. Commun.">
        <title>Molecular traces of alternative social organization in a termite genome.</title>
        <authorList>
            <person name="Terrapon N."/>
            <person name="Li C."/>
            <person name="Robertson H.M."/>
            <person name="Ji L."/>
            <person name="Meng X."/>
            <person name="Booth W."/>
            <person name="Chen Z."/>
            <person name="Childers C.P."/>
            <person name="Glastad K.M."/>
            <person name="Gokhale K."/>
            <person name="Gowin J."/>
            <person name="Gronenberg W."/>
            <person name="Hermansen R.A."/>
            <person name="Hu H."/>
            <person name="Hunt B.G."/>
            <person name="Huylmans A.K."/>
            <person name="Khalil S.M."/>
            <person name="Mitchell R.D."/>
            <person name="Munoz-Torres M.C."/>
            <person name="Mustard J.A."/>
            <person name="Pan H."/>
            <person name="Reese J.T."/>
            <person name="Scharf M.E."/>
            <person name="Sun F."/>
            <person name="Vogel H."/>
            <person name="Xiao J."/>
            <person name="Yang W."/>
            <person name="Yang Z."/>
            <person name="Yang Z."/>
            <person name="Zhou J."/>
            <person name="Zhu J."/>
            <person name="Brent C.S."/>
            <person name="Elsik C.G."/>
            <person name="Goodisman M.A."/>
            <person name="Liberles D.A."/>
            <person name="Roe R.M."/>
            <person name="Vargo E.L."/>
            <person name="Vilcinskas A."/>
            <person name="Wang J."/>
            <person name="Bornberg-Bauer E."/>
            <person name="Korb J."/>
            <person name="Zhang G."/>
            <person name="Liebig J."/>
        </authorList>
    </citation>
    <scope>NUCLEOTIDE SEQUENCE [LARGE SCALE GENOMIC DNA]</scope>
    <source>
        <tissue evidence="2">Whole organism</tissue>
    </source>
</reference>
<proteinExistence type="predicted"/>
<protein>
    <submittedName>
        <fullName evidence="2">Uncharacterized protein</fullName>
    </submittedName>
</protein>
<sequence length="69" mass="8082">MINCFKPSIVMPRRTTPRTVGKRGSYHPSTRPSSTNQVSLRFDNTVFIMFRRLYSHIYGFRKPSVSMNQ</sequence>
<keyword evidence="3" id="KW-1185">Reference proteome</keyword>
<gene>
    <name evidence="2" type="ORF">L798_03931</name>
</gene>
<organism evidence="2 3">
    <name type="scientific">Zootermopsis nevadensis</name>
    <name type="common">Dampwood termite</name>
    <dbReference type="NCBI Taxonomy" id="136037"/>
    <lineage>
        <taxon>Eukaryota</taxon>
        <taxon>Metazoa</taxon>
        <taxon>Ecdysozoa</taxon>
        <taxon>Arthropoda</taxon>
        <taxon>Hexapoda</taxon>
        <taxon>Insecta</taxon>
        <taxon>Pterygota</taxon>
        <taxon>Neoptera</taxon>
        <taxon>Polyneoptera</taxon>
        <taxon>Dictyoptera</taxon>
        <taxon>Blattodea</taxon>
        <taxon>Blattoidea</taxon>
        <taxon>Termitoidae</taxon>
        <taxon>Termopsidae</taxon>
        <taxon>Zootermopsis</taxon>
    </lineage>
</organism>
<dbReference type="EMBL" id="KK853567">
    <property type="protein sequence ID" value="KDR06660.1"/>
    <property type="molecule type" value="Genomic_DNA"/>
</dbReference>
<dbReference type="InParanoid" id="A0A067QT45"/>